<keyword evidence="2" id="KW-1185">Reference proteome</keyword>
<protein>
    <submittedName>
        <fullName evidence="1">Uncharacterized protein</fullName>
    </submittedName>
</protein>
<evidence type="ECO:0000313" key="2">
    <source>
        <dbReference type="Proteomes" id="UP001185755"/>
    </source>
</evidence>
<feature type="non-terminal residue" evidence="1">
    <location>
        <position position="1"/>
    </location>
</feature>
<dbReference type="Proteomes" id="UP001185755">
    <property type="component" value="Unassembled WGS sequence"/>
</dbReference>
<accession>A0ABU4BL90</accession>
<sequence length="80" mass="9206">LKRVRQSRRYPVWRTSHPFDEGVAVRVICWFPPGTDVVVVALFAGDKAQMGDVFYNSVGVRADAAIERWLFETRGEDHDR</sequence>
<proteinExistence type="predicted"/>
<name>A0ABU4BL90_9NOCA</name>
<organism evidence="1 2">
    <name type="scientific">Rhodococcoides yunnanense</name>
    <dbReference type="NCBI Taxonomy" id="278209"/>
    <lineage>
        <taxon>Bacteria</taxon>
        <taxon>Bacillati</taxon>
        <taxon>Actinomycetota</taxon>
        <taxon>Actinomycetes</taxon>
        <taxon>Mycobacteriales</taxon>
        <taxon>Nocardiaceae</taxon>
        <taxon>Rhodococcoides</taxon>
    </lineage>
</organism>
<evidence type="ECO:0000313" key="1">
    <source>
        <dbReference type="EMBL" id="MDV6264945.1"/>
    </source>
</evidence>
<reference evidence="1 2" key="1">
    <citation type="submission" date="2023-10" db="EMBL/GenBank/DDBJ databases">
        <title>Development of a sustainable strategy for remediation of hydrocarbon-contaminated territories based on the waste exchange concept.</title>
        <authorList>
            <person name="Krivoruchko A."/>
        </authorList>
    </citation>
    <scope>NUCLEOTIDE SEQUENCE [LARGE SCALE GENOMIC DNA]</scope>
    <source>
        <strain evidence="1 2">IEGM 1323</strain>
    </source>
</reference>
<gene>
    <name evidence="1" type="ORF">R3P96_26755</name>
</gene>
<dbReference type="EMBL" id="JAWLJX010000038">
    <property type="protein sequence ID" value="MDV6264945.1"/>
    <property type="molecule type" value="Genomic_DNA"/>
</dbReference>
<comment type="caution">
    <text evidence="1">The sequence shown here is derived from an EMBL/GenBank/DDBJ whole genome shotgun (WGS) entry which is preliminary data.</text>
</comment>
<dbReference type="RefSeq" id="WP_317566933.1">
    <property type="nucleotide sequence ID" value="NZ_JAWLJX010000038.1"/>
</dbReference>